<keyword evidence="3" id="KW-0238">DNA-binding</keyword>
<organism evidence="9 10">
    <name type="scientific">Crotalaria pallida</name>
    <name type="common">Smooth rattlebox</name>
    <name type="synonym">Crotalaria striata</name>
    <dbReference type="NCBI Taxonomy" id="3830"/>
    <lineage>
        <taxon>Eukaryota</taxon>
        <taxon>Viridiplantae</taxon>
        <taxon>Streptophyta</taxon>
        <taxon>Embryophyta</taxon>
        <taxon>Tracheophyta</taxon>
        <taxon>Spermatophyta</taxon>
        <taxon>Magnoliopsida</taxon>
        <taxon>eudicotyledons</taxon>
        <taxon>Gunneridae</taxon>
        <taxon>Pentapetalae</taxon>
        <taxon>rosids</taxon>
        <taxon>fabids</taxon>
        <taxon>Fabales</taxon>
        <taxon>Fabaceae</taxon>
        <taxon>Papilionoideae</taxon>
        <taxon>50 kb inversion clade</taxon>
        <taxon>genistoids sensu lato</taxon>
        <taxon>core genistoids</taxon>
        <taxon>Crotalarieae</taxon>
        <taxon>Crotalaria</taxon>
    </lineage>
</organism>
<evidence type="ECO:0000313" key="9">
    <source>
        <dbReference type="EMBL" id="KAK7276069.1"/>
    </source>
</evidence>
<comment type="subcellular location">
    <subcellularLocation>
        <location evidence="1">Nucleus</location>
    </subcellularLocation>
</comment>
<keyword evidence="5" id="KW-0539">Nucleus</keyword>
<dbReference type="GO" id="GO:0005634">
    <property type="term" value="C:nucleus"/>
    <property type="evidence" value="ECO:0007669"/>
    <property type="project" value="UniProtKB-SubCell"/>
</dbReference>
<feature type="compositionally biased region" description="Polar residues" evidence="6">
    <location>
        <begin position="208"/>
        <end position="218"/>
    </location>
</feature>
<dbReference type="SUPFAM" id="SSF118290">
    <property type="entry name" value="WRKY DNA-binding domain"/>
    <property type="match status" value="1"/>
</dbReference>
<accession>A0AAN9IF38</accession>
<evidence type="ECO:0000256" key="6">
    <source>
        <dbReference type="SAM" id="MobiDB-lite"/>
    </source>
</evidence>
<dbReference type="GO" id="GO:0003700">
    <property type="term" value="F:DNA-binding transcription factor activity"/>
    <property type="evidence" value="ECO:0007669"/>
    <property type="project" value="InterPro"/>
</dbReference>
<keyword evidence="2" id="KW-0805">Transcription regulation</keyword>
<feature type="transmembrane region" description="Helical" evidence="7">
    <location>
        <begin position="74"/>
        <end position="94"/>
    </location>
</feature>
<dbReference type="PANTHER" id="PTHR31221:SF360">
    <property type="entry name" value="WRKY DOMAIN-CONTAINING PROTEIN"/>
    <property type="match status" value="1"/>
</dbReference>
<dbReference type="Proteomes" id="UP001372338">
    <property type="component" value="Unassembled WGS sequence"/>
</dbReference>
<keyword evidence="4" id="KW-0804">Transcription</keyword>
<evidence type="ECO:0000256" key="2">
    <source>
        <dbReference type="ARBA" id="ARBA00023015"/>
    </source>
</evidence>
<keyword evidence="7" id="KW-1133">Transmembrane helix</keyword>
<evidence type="ECO:0000256" key="7">
    <source>
        <dbReference type="SAM" id="Phobius"/>
    </source>
</evidence>
<dbReference type="GO" id="GO:0043565">
    <property type="term" value="F:sequence-specific DNA binding"/>
    <property type="evidence" value="ECO:0007669"/>
    <property type="project" value="InterPro"/>
</dbReference>
<evidence type="ECO:0000256" key="4">
    <source>
        <dbReference type="ARBA" id="ARBA00023163"/>
    </source>
</evidence>
<dbReference type="PROSITE" id="PS50811">
    <property type="entry name" value="WRKY"/>
    <property type="match status" value="1"/>
</dbReference>
<evidence type="ECO:0000313" key="10">
    <source>
        <dbReference type="Proteomes" id="UP001372338"/>
    </source>
</evidence>
<dbReference type="PANTHER" id="PTHR31221">
    <property type="entry name" value="WRKY TRANSCRIPTION FACTOR PROTEIN 1-RELATED"/>
    <property type="match status" value="1"/>
</dbReference>
<protein>
    <recommendedName>
        <fullName evidence="8">WRKY domain-containing protein</fullName>
    </recommendedName>
</protein>
<keyword evidence="10" id="KW-1185">Reference proteome</keyword>
<keyword evidence="7" id="KW-0472">Membrane</keyword>
<evidence type="ECO:0000259" key="8">
    <source>
        <dbReference type="PROSITE" id="PS50811"/>
    </source>
</evidence>
<reference evidence="9 10" key="1">
    <citation type="submission" date="2024-01" db="EMBL/GenBank/DDBJ databases">
        <title>The genomes of 5 underutilized Papilionoideae crops provide insights into root nodulation and disease resistanc.</title>
        <authorList>
            <person name="Yuan L."/>
        </authorList>
    </citation>
    <scope>NUCLEOTIDE SEQUENCE [LARGE SCALE GENOMIC DNA]</scope>
    <source>
        <strain evidence="9">ZHUSHIDOU_FW_LH</strain>
        <tissue evidence="9">Leaf</tissue>
    </source>
</reference>
<gene>
    <name evidence="9" type="ORF">RIF29_17201</name>
</gene>
<sequence>MPIQIPNGLIRKRLWRVVGFISSIIGMLSYALSSSFKSLFGEWNLMKIIVYTIISVGISSMILFLKKWKLSRSFLVKAHVAVLVMLLTSLYSFISDKKLNGKPDPLSLISCAAFALMSFCLSRQIDLGFEVDLLNFFLGCLTVQFMEINLMLSIIPSIFCYSLAVLRSKLDSQSEFTTSRMEDHHVTIEVDTTTTTNEVERGADDNRSGFQSDYSNGHQRARSLRRTVDDDDGYSWRKYEEKQVKRSDNLTSYYKCTNPSCYVKKKVESSIDGQVIEILYQGTHTHYKPKLSKKRNSSSEYLYSLLPSEPSSTEITDQSFAVDI</sequence>
<feature type="transmembrane region" description="Helical" evidence="7">
    <location>
        <begin position="45"/>
        <end position="65"/>
    </location>
</feature>
<proteinExistence type="predicted"/>
<dbReference type="InterPro" id="IPR003657">
    <property type="entry name" value="WRKY_dom"/>
</dbReference>
<dbReference type="SMART" id="SM00774">
    <property type="entry name" value="WRKY"/>
    <property type="match status" value="1"/>
</dbReference>
<evidence type="ECO:0000256" key="3">
    <source>
        <dbReference type="ARBA" id="ARBA00023125"/>
    </source>
</evidence>
<feature type="transmembrane region" description="Helical" evidence="7">
    <location>
        <begin position="14"/>
        <end position="33"/>
    </location>
</feature>
<dbReference type="EMBL" id="JAYWIO010000003">
    <property type="protein sequence ID" value="KAK7276069.1"/>
    <property type="molecule type" value="Genomic_DNA"/>
</dbReference>
<feature type="transmembrane region" description="Helical" evidence="7">
    <location>
        <begin position="106"/>
        <end position="122"/>
    </location>
</feature>
<dbReference type="AlphaFoldDB" id="A0AAN9IF38"/>
<feature type="domain" description="WRKY" evidence="8">
    <location>
        <begin position="231"/>
        <end position="289"/>
    </location>
</feature>
<dbReference type="InterPro" id="IPR036576">
    <property type="entry name" value="WRKY_dom_sf"/>
</dbReference>
<name>A0AAN9IF38_CROPI</name>
<feature type="transmembrane region" description="Helical" evidence="7">
    <location>
        <begin position="134"/>
        <end position="159"/>
    </location>
</feature>
<dbReference type="Pfam" id="PF03106">
    <property type="entry name" value="WRKY"/>
    <property type="match status" value="1"/>
</dbReference>
<dbReference type="Gene3D" id="2.20.25.80">
    <property type="entry name" value="WRKY domain"/>
    <property type="match status" value="1"/>
</dbReference>
<evidence type="ECO:0000256" key="5">
    <source>
        <dbReference type="ARBA" id="ARBA00023242"/>
    </source>
</evidence>
<comment type="caution">
    <text evidence="9">The sequence shown here is derived from an EMBL/GenBank/DDBJ whole genome shotgun (WGS) entry which is preliminary data.</text>
</comment>
<dbReference type="InterPro" id="IPR044810">
    <property type="entry name" value="WRKY_plant"/>
</dbReference>
<evidence type="ECO:0000256" key="1">
    <source>
        <dbReference type="ARBA" id="ARBA00004123"/>
    </source>
</evidence>
<feature type="region of interest" description="Disordered" evidence="6">
    <location>
        <begin position="199"/>
        <end position="224"/>
    </location>
</feature>
<keyword evidence="7" id="KW-0812">Transmembrane</keyword>